<evidence type="ECO:0000256" key="2">
    <source>
        <dbReference type="ARBA" id="ARBA00009540"/>
    </source>
</evidence>
<dbReference type="PANTHER" id="PTHR23354:SF62">
    <property type="entry name" value="MUSTARD, ISOFORM V"/>
    <property type="match status" value="1"/>
</dbReference>
<evidence type="ECO:0000256" key="1">
    <source>
        <dbReference type="ARBA" id="ARBA00004173"/>
    </source>
</evidence>
<dbReference type="EMBL" id="JACVVK020000636">
    <property type="protein sequence ID" value="KAK7461554.1"/>
    <property type="molecule type" value="Genomic_DNA"/>
</dbReference>
<gene>
    <name evidence="6" type="ORF">BaRGS_00038700</name>
</gene>
<evidence type="ECO:0000256" key="3">
    <source>
        <dbReference type="ARBA" id="ARBA00023128"/>
    </source>
</evidence>
<sequence>MADSLPPRTIGYRWALAYSTALNGISLQTLYRCVAQFDSPILLVVQDTEGHIFGAYASHPLRYSDHFYGNGTSQLWTFKDGFKVFKWTGDNTFFIKGDRNSLSFGSGSGRHGLWLDEGLIHGHSDRCETFGNCMLSSVVDFYIKSVEAWAFI</sequence>
<keyword evidence="3" id="KW-0496">Mitochondrion</keyword>
<name>A0ABD0J553_9CAEN</name>
<keyword evidence="7" id="KW-1185">Reference proteome</keyword>
<dbReference type="InterPro" id="IPR006571">
    <property type="entry name" value="TLDc_dom"/>
</dbReference>
<dbReference type="AlphaFoldDB" id="A0ABD0J553"/>
<dbReference type="PROSITE" id="PS51886">
    <property type="entry name" value="TLDC"/>
    <property type="match status" value="1"/>
</dbReference>
<comment type="subcellular location">
    <subcellularLocation>
        <location evidence="1">Mitochondrion</location>
    </subcellularLocation>
</comment>
<accession>A0ABD0J553</accession>
<dbReference type="Pfam" id="PF07534">
    <property type="entry name" value="TLD"/>
    <property type="match status" value="1"/>
</dbReference>
<evidence type="ECO:0000259" key="5">
    <source>
        <dbReference type="PROSITE" id="PS51886"/>
    </source>
</evidence>
<evidence type="ECO:0000313" key="7">
    <source>
        <dbReference type="Proteomes" id="UP001519460"/>
    </source>
</evidence>
<comment type="caution">
    <text evidence="6">The sequence shown here is derived from an EMBL/GenBank/DDBJ whole genome shotgun (WGS) entry which is preliminary data.</text>
</comment>
<feature type="domain" description="TLDc" evidence="5">
    <location>
        <begin position="1"/>
        <end position="152"/>
    </location>
</feature>
<evidence type="ECO:0000313" key="6">
    <source>
        <dbReference type="EMBL" id="KAK7461554.1"/>
    </source>
</evidence>
<proteinExistence type="inferred from homology"/>
<organism evidence="6 7">
    <name type="scientific">Batillaria attramentaria</name>
    <dbReference type="NCBI Taxonomy" id="370345"/>
    <lineage>
        <taxon>Eukaryota</taxon>
        <taxon>Metazoa</taxon>
        <taxon>Spiralia</taxon>
        <taxon>Lophotrochozoa</taxon>
        <taxon>Mollusca</taxon>
        <taxon>Gastropoda</taxon>
        <taxon>Caenogastropoda</taxon>
        <taxon>Sorbeoconcha</taxon>
        <taxon>Cerithioidea</taxon>
        <taxon>Batillariidae</taxon>
        <taxon>Batillaria</taxon>
    </lineage>
</organism>
<dbReference type="GO" id="GO:0005739">
    <property type="term" value="C:mitochondrion"/>
    <property type="evidence" value="ECO:0007669"/>
    <property type="project" value="UniProtKB-SubCell"/>
</dbReference>
<evidence type="ECO:0000256" key="4">
    <source>
        <dbReference type="ARBA" id="ARBA00040604"/>
    </source>
</evidence>
<dbReference type="Proteomes" id="UP001519460">
    <property type="component" value="Unassembled WGS sequence"/>
</dbReference>
<reference evidence="6 7" key="1">
    <citation type="journal article" date="2023" name="Sci. Data">
        <title>Genome assembly of the Korean intertidal mud-creeper Batillaria attramentaria.</title>
        <authorList>
            <person name="Patra A.K."/>
            <person name="Ho P.T."/>
            <person name="Jun S."/>
            <person name="Lee S.J."/>
            <person name="Kim Y."/>
            <person name="Won Y.J."/>
        </authorList>
    </citation>
    <scope>NUCLEOTIDE SEQUENCE [LARGE SCALE GENOMIC DNA]</scope>
    <source>
        <strain evidence="6">Wonlab-2016</strain>
    </source>
</reference>
<dbReference type="SMART" id="SM00584">
    <property type="entry name" value="TLDc"/>
    <property type="match status" value="1"/>
</dbReference>
<dbReference type="PANTHER" id="PTHR23354">
    <property type="entry name" value="NUCLEOLAR PROTEIN 7/ESTROGEN RECEPTOR COACTIVATOR-RELATED"/>
    <property type="match status" value="1"/>
</dbReference>
<protein>
    <recommendedName>
        <fullName evidence="4">Oxidation resistance protein 1</fullName>
    </recommendedName>
</protein>
<comment type="similarity">
    <text evidence="2">Belongs to the OXR1 family.</text>
</comment>